<dbReference type="NCBIfam" id="NF041012">
    <property type="entry name" value="T4P_ComGB"/>
    <property type="match status" value="1"/>
</dbReference>
<evidence type="ECO:0000256" key="2">
    <source>
        <dbReference type="ARBA" id="ARBA00005745"/>
    </source>
</evidence>
<evidence type="ECO:0000256" key="4">
    <source>
        <dbReference type="ARBA" id="ARBA00022475"/>
    </source>
</evidence>
<feature type="transmembrane region" description="Helical" evidence="9">
    <location>
        <begin position="120"/>
        <end position="141"/>
    </location>
</feature>
<dbReference type="InterPro" id="IPR047692">
    <property type="entry name" value="T4P_ComGB"/>
</dbReference>
<evidence type="ECO:0000256" key="3">
    <source>
        <dbReference type="ARBA" id="ARBA00022448"/>
    </source>
</evidence>
<keyword evidence="12" id="KW-1185">Reference proteome</keyword>
<proteinExistence type="inferred from homology"/>
<evidence type="ECO:0000259" key="10">
    <source>
        <dbReference type="Pfam" id="PF00482"/>
    </source>
</evidence>
<keyword evidence="6 9" id="KW-1133">Transmembrane helix</keyword>
<dbReference type="Proteomes" id="UP001500740">
    <property type="component" value="Unassembled WGS sequence"/>
</dbReference>
<dbReference type="PANTHER" id="PTHR30012:SF0">
    <property type="entry name" value="TYPE II SECRETION SYSTEM PROTEIN F-RELATED"/>
    <property type="match status" value="1"/>
</dbReference>
<comment type="caution">
    <text evidence="11">The sequence shown here is derived from an EMBL/GenBank/DDBJ whole genome shotgun (WGS) entry which is preliminary data.</text>
</comment>
<dbReference type="Pfam" id="PF00482">
    <property type="entry name" value="T2SSF"/>
    <property type="match status" value="2"/>
</dbReference>
<keyword evidence="4" id="KW-1003">Cell membrane</keyword>
<keyword evidence="7 9" id="KW-0472">Membrane</keyword>
<comment type="subcellular location">
    <subcellularLocation>
        <location evidence="1 8">Cell membrane</location>
        <topology evidence="1 8">Multi-pass membrane protein</topology>
    </subcellularLocation>
</comment>
<evidence type="ECO:0000313" key="12">
    <source>
        <dbReference type="Proteomes" id="UP001500740"/>
    </source>
</evidence>
<comment type="similarity">
    <text evidence="2 8">Belongs to the GSP F family.</text>
</comment>
<dbReference type="PRINTS" id="PR00812">
    <property type="entry name" value="BCTERIALGSPF"/>
</dbReference>
<dbReference type="InterPro" id="IPR003004">
    <property type="entry name" value="GspF/PilC"/>
</dbReference>
<organism evidence="11 12">
    <name type="scientific">Alkalibacillus silvisoli</name>
    <dbReference type="NCBI Taxonomy" id="392823"/>
    <lineage>
        <taxon>Bacteria</taxon>
        <taxon>Bacillati</taxon>
        <taxon>Bacillota</taxon>
        <taxon>Bacilli</taxon>
        <taxon>Bacillales</taxon>
        <taxon>Bacillaceae</taxon>
        <taxon>Alkalibacillus</taxon>
    </lineage>
</organism>
<evidence type="ECO:0000313" key="11">
    <source>
        <dbReference type="EMBL" id="GAA0457900.1"/>
    </source>
</evidence>
<dbReference type="InterPro" id="IPR018076">
    <property type="entry name" value="T2SS_GspF_dom"/>
</dbReference>
<dbReference type="InterPro" id="IPR042094">
    <property type="entry name" value="T2SS_GspF_sf"/>
</dbReference>
<gene>
    <name evidence="11" type="primary">comGB</name>
    <name evidence="11" type="ORF">GCM10008935_11180</name>
</gene>
<keyword evidence="5 8" id="KW-0812">Transmembrane</keyword>
<evidence type="ECO:0000256" key="7">
    <source>
        <dbReference type="ARBA" id="ARBA00023136"/>
    </source>
</evidence>
<dbReference type="Gene3D" id="1.20.81.30">
    <property type="entry name" value="Type II secretion system (T2SS), domain F"/>
    <property type="match status" value="2"/>
</dbReference>
<evidence type="ECO:0000256" key="9">
    <source>
        <dbReference type="SAM" id="Phobius"/>
    </source>
</evidence>
<dbReference type="PROSITE" id="PS00874">
    <property type="entry name" value="T2SP_F"/>
    <property type="match status" value="1"/>
</dbReference>
<dbReference type="EMBL" id="BAAACZ010000009">
    <property type="protein sequence ID" value="GAA0457900.1"/>
    <property type="molecule type" value="Genomic_DNA"/>
</dbReference>
<evidence type="ECO:0000256" key="1">
    <source>
        <dbReference type="ARBA" id="ARBA00004651"/>
    </source>
</evidence>
<evidence type="ECO:0000256" key="6">
    <source>
        <dbReference type="ARBA" id="ARBA00022989"/>
    </source>
</evidence>
<dbReference type="RefSeq" id="WP_343782339.1">
    <property type="nucleotide sequence ID" value="NZ_BAAACZ010000009.1"/>
</dbReference>
<keyword evidence="3 8" id="KW-0813">Transport</keyword>
<evidence type="ECO:0000256" key="5">
    <source>
        <dbReference type="ARBA" id="ARBA00022692"/>
    </source>
</evidence>
<name>A0ABN0ZSX2_9BACI</name>
<feature type="domain" description="Type II secretion system protein GspF" evidence="10">
    <location>
        <begin position="23"/>
        <end position="141"/>
    </location>
</feature>
<feature type="transmembrane region" description="Helical" evidence="9">
    <location>
        <begin position="161"/>
        <end position="187"/>
    </location>
</feature>
<reference evidence="11 12" key="1">
    <citation type="journal article" date="2019" name="Int. J. Syst. Evol. Microbiol.">
        <title>The Global Catalogue of Microorganisms (GCM) 10K type strain sequencing project: providing services to taxonomists for standard genome sequencing and annotation.</title>
        <authorList>
            <consortium name="The Broad Institute Genomics Platform"/>
            <consortium name="The Broad Institute Genome Sequencing Center for Infectious Disease"/>
            <person name="Wu L."/>
            <person name="Ma J."/>
        </authorList>
    </citation>
    <scope>NUCLEOTIDE SEQUENCE [LARGE SCALE GENOMIC DNA]</scope>
    <source>
        <strain evidence="11 12">JCM 14193</strain>
    </source>
</reference>
<evidence type="ECO:0000256" key="8">
    <source>
        <dbReference type="RuleBase" id="RU003923"/>
    </source>
</evidence>
<feature type="domain" description="Type II secretion system protein GspF" evidence="10">
    <location>
        <begin position="221"/>
        <end position="340"/>
    </location>
</feature>
<protein>
    <submittedName>
        <fullName evidence="11">Competence type IV pilus assembly protein ComGB</fullName>
    </submittedName>
</protein>
<dbReference type="PANTHER" id="PTHR30012">
    <property type="entry name" value="GENERAL SECRETION PATHWAY PROTEIN"/>
    <property type="match status" value="1"/>
</dbReference>
<feature type="transmembrane region" description="Helical" evidence="9">
    <location>
        <begin position="321"/>
        <end position="342"/>
    </location>
</feature>
<accession>A0ABN0ZSX2</accession>
<dbReference type="InterPro" id="IPR001992">
    <property type="entry name" value="T2SS_GspF/T4SS_PilC_CS"/>
</dbReference>
<sequence length="348" mass="40407">MLMGIQLIQKKQPSIPLIEQVDFLDRLSKLLSNHFTLRRSLEFMLYDPKHSDLAKQFVHLLQTGESIENCFRKLSFHPFVIAFLYFSKETGQMTEQIINCHNMLKMRLDFRKKLKEIMRYPLILLTFSMVIFFCMSTFLLPMFNQVIDSFGNDSSNFWLNIVISLFQTFIFVGASLLTVLSISFYLYNKRADLRNKLEVIERIPILKPYIKLSTTAQLSYHLSSIMNNGKTLKEALIIISKQNDLPILKYYSNQIIDQLKEGATLSKAINDLSLLEPDFKILILRSAEQGTLMEDLKAYSSLALASLEDKTKRLIFTIQPILYGVLGTMIILIYILTLIPMFQIMNYM</sequence>